<gene>
    <name evidence="1" type="ORF">HMPREF9696_02641</name>
</gene>
<accession>K8P3R5</accession>
<name>K8P3R5_9BRAD</name>
<proteinExistence type="predicted"/>
<evidence type="ECO:0000313" key="2">
    <source>
        <dbReference type="Proteomes" id="UP000001095"/>
    </source>
</evidence>
<dbReference type="EMBL" id="AGWY01000011">
    <property type="protein sequence ID" value="EKS35369.1"/>
    <property type="molecule type" value="Genomic_DNA"/>
</dbReference>
<organism evidence="1 2">
    <name type="scientific">Afipia clevelandensis ATCC 49720</name>
    <dbReference type="NCBI Taxonomy" id="883079"/>
    <lineage>
        <taxon>Bacteria</taxon>
        <taxon>Pseudomonadati</taxon>
        <taxon>Pseudomonadota</taxon>
        <taxon>Alphaproteobacteria</taxon>
        <taxon>Hyphomicrobiales</taxon>
        <taxon>Nitrobacteraceae</taxon>
        <taxon>Afipia</taxon>
    </lineage>
</organism>
<evidence type="ECO:0000313" key="1">
    <source>
        <dbReference type="EMBL" id="EKS35369.1"/>
    </source>
</evidence>
<comment type="caution">
    <text evidence="1">The sequence shown here is derived from an EMBL/GenBank/DDBJ whole genome shotgun (WGS) entry which is preliminary data.</text>
</comment>
<dbReference type="AlphaFoldDB" id="K8P3R5"/>
<dbReference type="RefSeq" id="WP_002713507.1">
    <property type="nucleotide sequence ID" value="NZ_KB375281.1"/>
</dbReference>
<protein>
    <submittedName>
        <fullName evidence="1">Uncharacterized protein</fullName>
    </submittedName>
</protein>
<dbReference type="HOGENOM" id="CLU_1304115_0_0_5"/>
<keyword evidence="2" id="KW-1185">Reference proteome</keyword>
<dbReference type="PATRIC" id="fig|883079.3.peg.2697"/>
<dbReference type="OrthoDB" id="9800596at2"/>
<dbReference type="Proteomes" id="UP000001095">
    <property type="component" value="Unassembled WGS sequence"/>
</dbReference>
<sequence>MNQLGFDMLLAHADQQNRDRAWMRETRHLPDHIDEGVALYRSMIEQHHQAMMDGNIDIVMGIREEARLLARRLNNGEIGYLAEGAPGMALEAETKATDGAVPLWGQTGSFVIDVDGMRVRIEMGGILSLASSVSFWPGFSANIVDLDKPFFSETGYQSFIGLQAAEEAGLTPDAFTAKVIASCVEEKRRASKRRRTRGAA</sequence>
<reference evidence="1 2" key="1">
    <citation type="submission" date="2012-04" db="EMBL/GenBank/DDBJ databases">
        <title>The Genome Sequence of Afipia clevelandensis ATCC 49720.</title>
        <authorList>
            <consortium name="The Broad Institute Genome Sequencing Platform"/>
            <person name="Earl A."/>
            <person name="Ward D."/>
            <person name="Feldgarden M."/>
            <person name="Gevers D."/>
            <person name="Huys G."/>
            <person name="Walker B."/>
            <person name="Young S.K."/>
            <person name="Zeng Q."/>
            <person name="Gargeya S."/>
            <person name="Fitzgerald M."/>
            <person name="Haas B."/>
            <person name="Abouelleil A."/>
            <person name="Alvarado L."/>
            <person name="Arachchi H.M."/>
            <person name="Berlin A."/>
            <person name="Chapman S.B."/>
            <person name="Goldberg J."/>
            <person name="Griggs A."/>
            <person name="Gujja S."/>
            <person name="Hansen M."/>
            <person name="Howarth C."/>
            <person name="Imamovic A."/>
            <person name="Larimer J."/>
            <person name="McCowen C."/>
            <person name="Montmayeur A."/>
            <person name="Murphy C."/>
            <person name="Neiman D."/>
            <person name="Pearson M."/>
            <person name="Priest M."/>
            <person name="Roberts A."/>
            <person name="Saif S."/>
            <person name="Shea T."/>
            <person name="Sisk P."/>
            <person name="Sykes S."/>
            <person name="Wortman J."/>
            <person name="Nusbaum C."/>
            <person name="Birren B."/>
        </authorList>
    </citation>
    <scope>NUCLEOTIDE SEQUENCE [LARGE SCALE GENOMIC DNA]</scope>
    <source>
        <strain evidence="1 2">ATCC 49720</strain>
    </source>
</reference>